<dbReference type="Pfam" id="PF00071">
    <property type="entry name" value="Ras"/>
    <property type="match status" value="1"/>
</dbReference>
<evidence type="ECO:0000313" key="3">
    <source>
        <dbReference type="EMBL" id="VDL59486.1"/>
    </source>
</evidence>
<dbReference type="GO" id="GO:0003924">
    <property type="term" value="F:GTPase activity"/>
    <property type="evidence" value="ECO:0007669"/>
    <property type="project" value="InterPro"/>
</dbReference>
<evidence type="ECO:0000313" key="4">
    <source>
        <dbReference type="Proteomes" id="UP000274504"/>
    </source>
</evidence>
<evidence type="ECO:0000256" key="2">
    <source>
        <dbReference type="ARBA" id="ARBA00023134"/>
    </source>
</evidence>
<dbReference type="SUPFAM" id="SSF52540">
    <property type="entry name" value="P-loop containing nucleoside triphosphate hydrolases"/>
    <property type="match status" value="1"/>
</dbReference>
<proteinExistence type="predicted"/>
<dbReference type="SMART" id="SM00174">
    <property type="entry name" value="RHO"/>
    <property type="match status" value="1"/>
</dbReference>
<dbReference type="EMBL" id="UYSG01010911">
    <property type="protein sequence ID" value="VDL59486.1"/>
    <property type="molecule type" value="Genomic_DNA"/>
</dbReference>
<dbReference type="PROSITE" id="PS51421">
    <property type="entry name" value="RAS"/>
    <property type="match status" value="1"/>
</dbReference>
<reference evidence="3 4" key="2">
    <citation type="submission" date="2018-11" db="EMBL/GenBank/DDBJ databases">
        <authorList>
            <consortium name="Pathogen Informatics"/>
        </authorList>
    </citation>
    <scope>NUCLEOTIDE SEQUENCE [LARGE SCALE GENOMIC DNA]</scope>
</reference>
<dbReference type="InterPro" id="IPR005225">
    <property type="entry name" value="Small_GTP-bd"/>
</dbReference>
<dbReference type="PANTHER" id="PTHR24070">
    <property type="entry name" value="RAS, DI-RAS, AND RHEB FAMILY MEMBERS OF SMALL GTPASE SUPERFAMILY"/>
    <property type="match status" value="1"/>
</dbReference>
<name>A0A0R3SQ47_HYMDI</name>
<dbReference type="GO" id="GO:0007165">
    <property type="term" value="P:signal transduction"/>
    <property type="evidence" value="ECO:0007669"/>
    <property type="project" value="InterPro"/>
</dbReference>
<sequence>MLFTSEERPCRFCKHNLNYLLLNKCEINDSSEYYMGSSRKFTVIVLGSGGVGKSALVVKYVCGKFVDKYDPTIEDFYQKEVSYAGLPKTLNILDTAGTSQFSSLHDLYIKNGDGFLIVYNLANKQSFNDIRNMRETILRIKGLPSNGFVPLVLVGTKADLLSELDDKSCILREPINLANEWLCPHVETSARDNVGVDDVFLELLSQV</sequence>
<dbReference type="GO" id="GO:0016020">
    <property type="term" value="C:membrane"/>
    <property type="evidence" value="ECO:0007669"/>
    <property type="project" value="InterPro"/>
</dbReference>
<dbReference type="SMART" id="SM00175">
    <property type="entry name" value="RAB"/>
    <property type="match status" value="1"/>
</dbReference>
<reference evidence="5" key="1">
    <citation type="submission" date="2017-02" db="UniProtKB">
        <authorList>
            <consortium name="WormBaseParasite"/>
        </authorList>
    </citation>
    <scope>IDENTIFICATION</scope>
</reference>
<evidence type="ECO:0000256" key="1">
    <source>
        <dbReference type="ARBA" id="ARBA00022741"/>
    </source>
</evidence>
<dbReference type="Gene3D" id="3.40.50.300">
    <property type="entry name" value="P-loop containing nucleotide triphosphate hydrolases"/>
    <property type="match status" value="1"/>
</dbReference>
<dbReference type="InterPro" id="IPR020849">
    <property type="entry name" value="Small_GTPase_Ras-type"/>
</dbReference>
<keyword evidence="1" id="KW-0547">Nucleotide-binding</keyword>
<evidence type="ECO:0000313" key="5">
    <source>
        <dbReference type="WBParaSite" id="HDID_0000717001-mRNA-1"/>
    </source>
</evidence>
<accession>A0A0R3SQ47</accession>
<dbReference type="GO" id="GO:0005525">
    <property type="term" value="F:GTP binding"/>
    <property type="evidence" value="ECO:0007669"/>
    <property type="project" value="UniProtKB-KW"/>
</dbReference>
<keyword evidence="2" id="KW-0342">GTP-binding</keyword>
<dbReference type="Proteomes" id="UP000274504">
    <property type="component" value="Unassembled WGS sequence"/>
</dbReference>
<dbReference type="OrthoDB" id="5976022at2759"/>
<protein>
    <submittedName>
        <fullName evidence="5">Small monomeric GTPase</fullName>
    </submittedName>
</protein>
<dbReference type="NCBIfam" id="TIGR00231">
    <property type="entry name" value="small_GTP"/>
    <property type="match status" value="1"/>
</dbReference>
<dbReference type="PRINTS" id="PR00449">
    <property type="entry name" value="RASTRNSFRMNG"/>
</dbReference>
<dbReference type="PROSITE" id="PS51420">
    <property type="entry name" value="RHO"/>
    <property type="match status" value="1"/>
</dbReference>
<dbReference type="SMART" id="SM00173">
    <property type="entry name" value="RAS"/>
    <property type="match status" value="1"/>
</dbReference>
<dbReference type="AlphaFoldDB" id="A0A0R3SQ47"/>
<dbReference type="STRING" id="6216.A0A0R3SQ47"/>
<dbReference type="InterPro" id="IPR001806">
    <property type="entry name" value="Small_GTPase"/>
</dbReference>
<dbReference type="InterPro" id="IPR027417">
    <property type="entry name" value="P-loop_NTPase"/>
</dbReference>
<organism evidence="5">
    <name type="scientific">Hymenolepis diminuta</name>
    <name type="common">Rat tapeworm</name>
    <dbReference type="NCBI Taxonomy" id="6216"/>
    <lineage>
        <taxon>Eukaryota</taxon>
        <taxon>Metazoa</taxon>
        <taxon>Spiralia</taxon>
        <taxon>Lophotrochozoa</taxon>
        <taxon>Platyhelminthes</taxon>
        <taxon>Cestoda</taxon>
        <taxon>Eucestoda</taxon>
        <taxon>Cyclophyllidea</taxon>
        <taxon>Hymenolepididae</taxon>
        <taxon>Hymenolepis</taxon>
    </lineage>
</organism>
<gene>
    <name evidence="3" type="ORF">HDID_LOCUS7168</name>
</gene>
<dbReference type="PROSITE" id="PS51419">
    <property type="entry name" value="RAB"/>
    <property type="match status" value="1"/>
</dbReference>
<dbReference type="WBParaSite" id="HDID_0000717001-mRNA-1">
    <property type="protein sequence ID" value="HDID_0000717001-mRNA-1"/>
    <property type="gene ID" value="HDID_0000717001"/>
</dbReference>